<dbReference type="EMBL" id="MDYQ01000299">
    <property type="protein sequence ID" value="PRP76825.1"/>
    <property type="molecule type" value="Genomic_DNA"/>
</dbReference>
<gene>
    <name evidence="2" type="ORF">PROFUN_14865</name>
</gene>
<comment type="caution">
    <text evidence="2">The sequence shown here is derived from an EMBL/GenBank/DDBJ whole genome shotgun (WGS) entry which is preliminary data.</text>
</comment>
<reference evidence="2 3" key="1">
    <citation type="journal article" date="2018" name="Genome Biol. Evol.">
        <title>Multiple Roots of Fruiting Body Formation in Amoebozoa.</title>
        <authorList>
            <person name="Hillmann F."/>
            <person name="Forbes G."/>
            <person name="Novohradska S."/>
            <person name="Ferling I."/>
            <person name="Riege K."/>
            <person name="Groth M."/>
            <person name="Westermann M."/>
            <person name="Marz M."/>
            <person name="Spaller T."/>
            <person name="Winckler T."/>
            <person name="Schaap P."/>
            <person name="Glockner G."/>
        </authorList>
    </citation>
    <scope>NUCLEOTIDE SEQUENCE [LARGE SCALE GENOMIC DNA]</scope>
    <source>
        <strain evidence="2 3">Jena</strain>
    </source>
</reference>
<dbReference type="OrthoDB" id="27483at2759"/>
<accession>A0A2P6MYN5</accession>
<protein>
    <submittedName>
        <fullName evidence="2">Uncharacterized protein</fullName>
    </submittedName>
</protein>
<dbReference type="InParanoid" id="A0A2P6MYN5"/>
<evidence type="ECO:0000313" key="3">
    <source>
        <dbReference type="Proteomes" id="UP000241769"/>
    </source>
</evidence>
<evidence type="ECO:0000313" key="2">
    <source>
        <dbReference type="EMBL" id="PRP76825.1"/>
    </source>
</evidence>
<name>A0A2P6MYN5_9EUKA</name>
<feature type="region of interest" description="Disordered" evidence="1">
    <location>
        <begin position="208"/>
        <end position="227"/>
    </location>
</feature>
<keyword evidence="3" id="KW-1185">Reference proteome</keyword>
<dbReference type="Proteomes" id="UP000241769">
    <property type="component" value="Unassembled WGS sequence"/>
</dbReference>
<proteinExistence type="predicted"/>
<organism evidence="2 3">
    <name type="scientific">Planoprotostelium fungivorum</name>
    <dbReference type="NCBI Taxonomy" id="1890364"/>
    <lineage>
        <taxon>Eukaryota</taxon>
        <taxon>Amoebozoa</taxon>
        <taxon>Evosea</taxon>
        <taxon>Variosea</taxon>
        <taxon>Cavosteliida</taxon>
        <taxon>Cavosteliaceae</taxon>
        <taxon>Planoprotostelium</taxon>
    </lineage>
</organism>
<sequence length="227" mass="25648">MLREDVELTLHGLTLEEVSESAHTWPKNDSVDKDFFGYLTVTLPTHHEGGAIKISTNREGRMHSPITTGQRIQLVFKSALEGKSPPVLLRRMVKASLTDAIFGYTSMDEQFDLIRCHHSAIQDDNLEVLQCAAEGGYLTEMDNNIYMNGSVETIEWLMKTFGVEETKMYQCALWNHLCTSSWLLFHFLCSIHSIGSMFHFTSPSDMAGGSVEVRTRRGKPKTEEKPC</sequence>
<dbReference type="AlphaFoldDB" id="A0A2P6MYN5"/>
<evidence type="ECO:0000256" key="1">
    <source>
        <dbReference type="SAM" id="MobiDB-lite"/>
    </source>
</evidence>